<protein>
    <submittedName>
        <fullName evidence="1">Phage major tail tube protein</fullName>
    </submittedName>
</protein>
<name>A0ABY4ZWM6_9CAUL</name>
<dbReference type="Proteomes" id="UP001057520">
    <property type="component" value="Chromosome"/>
</dbReference>
<keyword evidence="2" id="KW-1185">Reference proteome</keyword>
<dbReference type="EMBL" id="CP096040">
    <property type="protein sequence ID" value="USQ97238.1"/>
    <property type="molecule type" value="Genomic_DNA"/>
</dbReference>
<proteinExistence type="predicted"/>
<organism evidence="1 2">
    <name type="scientific">Caulobacter segnis</name>
    <dbReference type="NCBI Taxonomy" id="88688"/>
    <lineage>
        <taxon>Bacteria</taxon>
        <taxon>Pseudomonadati</taxon>
        <taxon>Pseudomonadota</taxon>
        <taxon>Alphaproteobacteria</taxon>
        <taxon>Caulobacterales</taxon>
        <taxon>Caulobacteraceae</taxon>
        <taxon>Caulobacter</taxon>
    </lineage>
</organism>
<evidence type="ECO:0000313" key="1">
    <source>
        <dbReference type="EMBL" id="USQ97238.1"/>
    </source>
</evidence>
<dbReference type="InterPro" id="IPR006498">
    <property type="entry name" value="Tail_tube"/>
</dbReference>
<accession>A0ABY4ZWM6</accession>
<reference evidence="1 2" key="1">
    <citation type="submission" date="2022-04" db="EMBL/GenBank/DDBJ databases">
        <title>Genome sequence of soybean root-associated Caulobacter segnis RL271.</title>
        <authorList>
            <person name="Longley R."/>
            <person name="Bonito G."/>
            <person name="Trigodet F."/>
            <person name="Crosson S."/>
            <person name="Fiebig A."/>
        </authorList>
    </citation>
    <scope>NUCLEOTIDE SEQUENCE [LARGE SCALE GENOMIC DNA]</scope>
    <source>
        <strain evidence="1 2">RL271</strain>
    </source>
</reference>
<evidence type="ECO:0000313" key="2">
    <source>
        <dbReference type="Proteomes" id="UP001057520"/>
    </source>
</evidence>
<dbReference type="Pfam" id="PF04985">
    <property type="entry name" value="Phage_tube"/>
    <property type="match status" value="1"/>
</dbReference>
<sequence>MASSLYFMEAANLFVGDHDPTASLHLVLESLKLPGLEETTQEWTPGGAVAGVEVGMSVLKKLDAGFKLKGVQPEILTQFGLGSKRRQNFTAYGSIRDKLTGASLQSKAILEARMTKVEADEFKRGELQGYDYALTEVFHYELTIGGREIYYFDFMTSAWRVGGVSQNSDVMANLGIA</sequence>
<gene>
    <name evidence="1" type="ORF">MZV50_06765</name>
</gene>